<protein>
    <submittedName>
        <fullName evidence="3">Uncharacterized protein</fullName>
    </submittedName>
</protein>
<evidence type="ECO:0000256" key="2">
    <source>
        <dbReference type="SAM" id="SignalP"/>
    </source>
</evidence>
<reference evidence="3" key="2">
    <citation type="submission" date="2020-05" db="UniProtKB">
        <authorList>
            <consortium name="EnsemblMetazoa"/>
        </authorList>
    </citation>
    <scope>IDENTIFICATION</scope>
    <source>
        <strain evidence="3">IAEA</strain>
    </source>
</reference>
<reference evidence="4" key="1">
    <citation type="submission" date="2015-01" db="EMBL/GenBank/DDBJ databases">
        <authorList>
            <person name="Aksoy S."/>
            <person name="Warren W."/>
            <person name="Wilson R.K."/>
        </authorList>
    </citation>
    <scope>NUCLEOTIDE SEQUENCE [LARGE SCALE GENOMIC DNA]</scope>
    <source>
        <strain evidence="4">IAEA</strain>
    </source>
</reference>
<sequence>MTPDKVSSTFILLVLSALANSQEFADTITPVAAAQSLELDINCNGKSAVCVGPLMYRNCLRTATGEMLATGGSYACPINSRCVNDGAEICVSLKTTTETPFKNTNSYSTSAAVVTLKTTSNPLNAQEDIDANFPVDSDMSLQNSIKITSENLYNQAINSTDKKMNEAPVFTVAMVDYEITEATTSTENNFKDSVTPSQTTYSTHENSLNGINDDETTVVSIDSTAAPDDAVNETTANTLDEVTSDTTDYTTEIQVNESTGVSVDVTATPAGNTDETTANSMGGATNGLTDSTPEAQVDETTVLPLDSTAASAGTADESTANSLDQVTSDTTVYTTEARVDETTIVSTDSTAAPADALNETTANSLDEVTSDTTEYTTEVQVDESTVMSVDSTAAPAGTADESTANSLDEIRLLHLLMLWMKQQQIPWMK</sequence>
<keyword evidence="2" id="KW-0732">Signal</keyword>
<keyword evidence="4" id="KW-1185">Reference proteome</keyword>
<feature type="compositionally biased region" description="Polar residues" evidence="1">
    <location>
        <begin position="269"/>
        <end position="292"/>
    </location>
</feature>
<organism evidence="3 4">
    <name type="scientific">Glossina palpalis gambiensis</name>
    <dbReference type="NCBI Taxonomy" id="67801"/>
    <lineage>
        <taxon>Eukaryota</taxon>
        <taxon>Metazoa</taxon>
        <taxon>Ecdysozoa</taxon>
        <taxon>Arthropoda</taxon>
        <taxon>Hexapoda</taxon>
        <taxon>Insecta</taxon>
        <taxon>Pterygota</taxon>
        <taxon>Neoptera</taxon>
        <taxon>Endopterygota</taxon>
        <taxon>Diptera</taxon>
        <taxon>Brachycera</taxon>
        <taxon>Muscomorpha</taxon>
        <taxon>Hippoboscoidea</taxon>
        <taxon>Glossinidae</taxon>
        <taxon>Glossina</taxon>
    </lineage>
</organism>
<evidence type="ECO:0000313" key="4">
    <source>
        <dbReference type="Proteomes" id="UP000092460"/>
    </source>
</evidence>
<dbReference type="Proteomes" id="UP000092460">
    <property type="component" value="Unassembled WGS sequence"/>
</dbReference>
<dbReference type="AlphaFoldDB" id="A0A1B0AYH9"/>
<evidence type="ECO:0000256" key="1">
    <source>
        <dbReference type="SAM" id="MobiDB-lite"/>
    </source>
</evidence>
<dbReference type="STRING" id="67801.A0A1B0AYH9"/>
<dbReference type="EMBL" id="JXJN01005794">
    <property type="status" value="NOT_ANNOTATED_CDS"/>
    <property type="molecule type" value="Genomic_DNA"/>
</dbReference>
<feature type="region of interest" description="Disordered" evidence="1">
    <location>
        <begin position="264"/>
        <end position="292"/>
    </location>
</feature>
<dbReference type="EnsemblMetazoa" id="GPPI012990-RA">
    <property type="protein sequence ID" value="GPPI012990-PA"/>
    <property type="gene ID" value="GPPI012990"/>
</dbReference>
<feature type="signal peptide" evidence="2">
    <location>
        <begin position="1"/>
        <end position="21"/>
    </location>
</feature>
<name>A0A1B0AYH9_9MUSC</name>
<dbReference type="VEuPathDB" id="VectorBase:GPPI012990"/>
<proteinExistence type="predicted"/>
<evidence type="ECO:0000313" key="3">
    <source>
        <dbReference type="EnsemblMetazoa" id="GPPI012990-PA"/>
    </source>
</evidence>
<accession>A0A1B0AYH9</accession>
<feature type="chain" id="PRO_5008404277" evidence="2">
    <location>
        <begin position="22"/>
        <end position="429"/>
    </location>
</feature>